<protein>
    <submittedName>
        <fullName evidence="1">Extracellular matrix protein</fullName>
    </submittedName>
    <submittedName>
        <fullName evidence="2">Extracellular_matrix protein</fullName>
    </submittedName>
</protein>
<dbReference type="EMBL" id="CAXDID020000086">
    <property type="protein sequence ID" value="CAL6020618.1"/>
    <property type="molecule type" value="Genomic_DNA"/>
</dbReference>
<reference evidence="1" key="1">
    <citation type="submission" date="2023-06" db="EMBL/GenBank/DDBJ databases">
        <authorList>
            <person name="Kurt Z."/>
        </authorList>
    </citation>
    <scope>NUCLEOTIDE SEQUENCE</scope>
</reference>
<dbReference type="SUPFAM" id="SSF57184">
    <property type="entry name" value="Growth factor receptor domain"/>
    <property type="match status" value="1"/>
</dbReference>
<reference evidence="2 3" key="2">
    <citation type="submission" date="2024-07" db="EMBL/GenBank/DDBJ databases">
        <authorList>
            <person name="Akdeniz Z."/>
        </authorList>
    </citation>
    <scope>NUCLEOTIDE SEQUENCE [LARGE SCALE GENOMIC DNA]</scope>
</reference>
<organism evidence="1">
    <name type="scientific">Hexamita inflata</name>
    <dbReference type="NCBI Taxonomy" id="28002"/>
    <lineage>
        <taxon>Eukaryota</taxon>
        <taxon>Metamonada</taxon>
        <taxon>Diplomonadida</taxon>
        <taxon>Hexamitidae</taxon>
        <taxon>Hexamitinae</taxon>
        <taxon>Hexamita</taxon>
    </lineage>
</organism>
<gene>
    <name evidence="2" type="ORF">HINF_LOCUS27639</name>
    <name evidence="1" type="ORF">HINF_LOCUS40960</name>
</gene>
<dbReference type="EMBL" id="CATOUU010000838">
    <property type="protein sequence ID" value="CAI9953315.1"/>
    <property type="molecule type" value="Genomic_DNA"/>
</dbReference>
<keyword evidence="3" id="KW-1185">Reference proteome</keyword>
<evidence type="ECO:0000313" key="3">
    <source>
        <dbReference type="Proteomes" id="UP001642409"/>
    </source>
</evidence>
<dbReference type="AlphaFoldDB" id="A0AA86QKG0"/>
<dbReference type="Proteomes" id="UP001642409">
    <property type="component" value="Unassembled WGS sequence"/>
</dbReference>
<name>A0AA86QKG0_9EUKA</name>
<comment type="caution">
    <text evidence="1">The sequence shown here is derived from an EMBL/GenBank/DDBJ whole genome shotgun (WGS) entry which is preliminary data.</text>
</comment>
<sequence length="598" mass="66602">MPENQISSQYICSSCQTGKVPNVDKSSCVEKCEIGFLNPVGTFCIEFCTNGYYIDNYNRQCKPCADINPNSIWDTPSQQCKCNEQTIGNFPDCSLCFSGKIPNEYKTECVIQNCGSQFLNIAETECISSCDLEQAVSISGKCKPCSYVDDLSIWTDTRCECVEYSSKIQSACSCNTNFEKLGNTCVCPQDKYISSDKTQCLEQCPLENIKDGIFCKICSEGKVPNVGKTNCVENTCEPSYLNSAGTFCIENCLKEYAPDSNRQCKLCSIVNQYGIWDQNEQKCICGEQIVGVFPVCKLCNEQVQISVYSNGKCICGEGTSGEYPKCECLKNYEKRFQKCICSRKLTLDNQCVDQCHIGQVFLNGATHCSKCQNNKVANYDQTECVEMDSCAPYFLNIEQNQCVIECEANAEPASNLCQCSYGFFIIGNICQQPQIKTTCSQNIFMSFGILNFCVKNEILSNSMLSKNITFISQTFSKQTFFRSFNKIQNSNINLNVEFGTSPFSLSYSSISQILQSSIQIACGGSGQYFISFKGSSTILFCNLSFIQFGSEAGLIQQGQISLQKSTLRFTGIRFNNQNLVVRKSIIIINGEITEEFGK</sequence>
<evidence type="ECO:0000313" key="1">
    <source>
        <dbReference type="EMBL" id="CAI9953315.1"/>
    </source>
</evidence>
<evidence type="ECO:0000313" key="2">
    <source>
        <dbReference type="EMBL" id="CAL6020618.1"/>
    </source>
</evidence>
<accession>A0AA86QKG0</accession>
<proteinExistence type="predicted"/>
<dbReference type="InterPro" id="IPR009030">
    <property type="entry name" value="Growth_fac_rcpt_cys_sf"/>
</dbReference>